<keyword evidence="1" id="KW-0812">Transmembrane</keyword>
<dbReference type="OrthoDB" id="10433378at2759"/>
<name>A0A8B8G993_9HEMI</name>
<dbReference type="GeneID" id="112689699"/>
<keyword evidence="1" id="KW-0472">Membrane</keyword>
<accession>A0A8B8G993</accession>
<keyword evidence="1" id="KW-1133">Transmembrane helix</keyword>
<gene>
    <name evidence="3" type="primary">LOC112689699</name>
</gene>
<evidence type="ECO:0000256" key="1">
    <source>
        <dbReference type="SAM" id="Phobius"/>
    </source>
</evidence>
<reference evidence="3" key="1">
    <citation type="submission" date="2025-08" db="UniProtKB">
        <authorList>
            <consortium name="RefSeq"/>
        </authorList>
    </citation>
    <scope>IDENTIFICATION</scope>
    <source>
        <tissue evidence="3">Whole body</tissue>
    </source>
</reference>
<dbReference type="Proteomes" id="UP000694846">
    <property type="component" value="Unplaced"/>
</dbReference>
<evidence type="ECO:0000313" key="2">
    <source>
        <dbReference type="Proteomes" id="UP000694846"/>
    </source>
</evidence>
<feature type="transmembrane region" description="Helical" evidence="1">
    <location>
        <begin position="88"/>
        <end position="108"/>
    </location>
</feature>
<proteinExistence type="predicted"/>
<dbReference type="AlphaFoldDB" id="A0A8B8G993"/>
<keyword evidence="2" id="KW-1185">Reference proteome</keyword>
<protein>
    <submittedName>
        <fullName evidence="3">Uncharacterized protein LOC112689699</fullName>
    </submittedName>
</protein>
<evidence type="ECO:0000313" key="3">
    <source>
        <dbReference type="RefSeq" id="XP_025419320.1"/>
    </source>
</evidence>
<organism evidence="2 3">
    <name type="scientific">Sipha flava</name>
    <name type="common">yellow sugarcane aphid</name>
    <dbReference type="NCBI Taxonomy" id="143950"/>
    <lineage>
        <taxon>Eukaryota</taxon>
        <taxon>Metazoa</taxon>
        <taxon>Ecdysozoa</taxon>
        <taxon>Arthropoda</taxon>
        <taxon>Hexapoda</taxon>
        <taxon>Insecta</taxon>
        <taxon>Pterygota</taxon>
        <taxon>Neoptera</taxon>
        <taxon>Paraneoptera</taxon>
        <taxon>Hemiptera</taxon>
        <taxon>Sternorrhyncha</taxon>
        <taxon>Aphidomorpha</taxon>
        <taxon>Aphidoidea</taxon>
        <taxon>Aphididae</taxon>
        <taxon>Sipha</taxon>
    </lineage>
</organism>
<dbReference type="RefSeq" id="XP_025419320.1">
    <property type="nucleotide sequence ID" value="XM_025563535.1"/>
</dbReference>
<sequence>MRCSRLSIKKDINLSNYGIKSTLAQIMALMATYVFTLKVGIDMITPTIIIGAIADRRITTEHNALSDISEEQMTWIGELNSYRCTACYMKSGILFIIAIFITAQNITIRVR</sequence>